<dbReference type="InterPro" id="IPR002213">
    <property type="entry name" value="UDP_glucos_trans"/>
</dbReference>
<dbReference type="Pfam" id="PF00201">
    <property type="entry name" value="UDPGT"/>
    <property type="match status" value="1"/>
</dbReference>
<dbReference type="PaxDb" id="2903-EOD11172"/>
<dbReference type="HOGENOM" id="CLU_572993_0_0_1"/>
<dbReference type="Gene3D" id="3.40.50.2000">
    <property type="entry name" value="Glycogen Phosphorylase B"/>
    <property type="match status" value="2"/>
</dbReference>
<dbReference type="Proteomes" id="UP000013827">
    <property type="component" value="Unassembled WGS sequence"/>
</dbReference>
<dbReference type="KEGG" id="ehx:EMIHUDRAFT_215032"/>
<dbReference type="RefSeq" id="XP_005763601.1">
    <property type="nucleotide sequence ID" value="XM_005763544.1"/>
</dbReference>
<dbReference type="eggNOG" id="KOG1192">
    <property type="taxonomic scope" value="Eukaryota"/>
</dbReference>
<keyword evidence="2" id="KW-0808">Transferase</keyword>
<evidence type="ECO:0000313" key="3">
    <source>
        <dbReference type="EnsemblProtists" id="EOD11172"/>
    </source>
</evidence>
<evidence type="ECO:0000313" key="4">
    <source>
        <dbReference type="Proteomes" id="UP000013827"/>
    </source>
</evidence>
<proteinExistence type="predicted"/>
<reference evidence="4" key="1">
    <citation type="journal article" date="2013" name="Nature">
        <title>Pan genome of the phytoplankton Emiliania underpins its global distribution.</title>
        <authorList>
            <person name="Read B.A."/>
            <person name="Kegel J."/>
            <person name="Klute M.J."/>
            <person name="Kuo A."/>
            <person name="Lefebvre S.C."/>
            <person name="Maumus F."/>
            <person name="Mayer C."/>
            <person name="Miller J."/>
            <person name="Monier A."/>
            <person name="Salamov A."/>
            <person name="Young J."/>
            <person name="Aguilar M."/>
            <person name="Claverie J.M."/>
            <person name="Frickenhaus S."/>
            <person name="Gonzalez K."/>
            <person name="Herman E.K."/>
            <person name="Lin Y.C."/>
            <person name="Napier J."/>
            <person name="Ogata H."/>
            <person name="Sarno A.F."/>
            <person name="Shmutz J."/>
            <person name="Schroeder D."/>
            <person name="de Vargas C."/>
            <person name="Verret F."/>
            <person name="von Dassow P."/>
            <person name="Valentin K."/>
            <person name="Van de Peer Y."/>
            <person name="Wheeler G."/>
            <person name="Dacks J.B."/>
            <person name="Delwiche C.F."/>
            <person name="Dyhrman S.T."/>
            <person name="Glockner G."/>
            <person name="John U."/>
            <person name="Richards T."/>
            <person name="Worden A.Z."/>
            <person name="Zhang X."/>
            <person name="Grigoriev I.V."/>
            <person name="Allen A.E."/>
            <person name="Bidle K."/>
            <person name="Borodovsky M."/>
            <person name="Bowler C."/>
            <person name="Brownlee C."/>
            <person name="Cock J.M."/>
            <person name="Elias M."/>
            <person name="Gladyshev V.N."/>
            <person name="Groth M."/>
            <person name="Guda C."/>
            <person name="Hadaegh A."/>
            <person name="Iglesias-Rodriguez M.D."/>
            <person name="Jenkins J."/>
            <person name="Jones B.M."/>
            <person name="Lawson T."/>
            <person name="Leese F."/>
            <person name="Lindquist E."/>
            <person name="Lobanov A."/>
            <person name="Lomsadze A."/>
            <person name="Malik S.B."/>
            <person name="Marsh M.E."/>
            <person name="Mackinder L."/>
            <person name="Mock T."/>
            <person name="Mueller-Roeber B."/>
            <person name="Pagarete A."/>
            <person name="Parker M."/>
            <person name="Probert I."/>
            <person name="Quesneville H."/>
            <person name="Raines C."/>
            <person name="Rensing S.A."/>
            <person name="Riano-Pachon D.M."/>
            <person name="Richier S."/>
            <person name="Rokitta S."/>
            <person name="Shiraiwa Y."/>
            <person name="Soanes D.M."/>
            <person name="van der Giezen M."/>
            <person name="Wahlund T.M."/>
            <person name="Williams B."/>
            <person name="Wilson W."/>
            <person name="Wolfe G."/>
            <person name="Wurch L.L."/>
        </authorList>
    </citation>
    <scope>NUCLEOTIDE SEQUENCE</scope>
</reference>
<dbReference type="SUPFAM" id="SSF53756">
    <property type="entry name" value="UDP-Glycosyltransferase/glycogen phosphorylase"/>
    <property type="match status" value="1"/>
</dbReference>
<dbReference type="GeneID" id="17257297"/>
<dbReference type="GO" id="GO:0008194">
    <property type="term" value="F:UDP-glycosyltransferase activity"/>
    <property type="evidence" value="ECO:0007669"/>
    <property type="project" value="InterPro"/>
</dbReference>
<sequence>MPKAAFVFPAASGHTNPSLPLARALVERGWDVDYLHSPQFQEAIEDTGATFVDRDLAFKESAAPSGGSELGIDDYTAMVKATLTEYGASAPWALNFGSIAAQRLLPAYVRWLQSRGPDLVVYCPVAHFASVKLAIPDVSLLTAAGPGFFDAAIASTPGAPSSDALIAAIKGSEPNLKAVEALKAEMGMPELTLNTETGLPLICDYYAATNLVTTTPELADPVSKRDEEYYSKVGKKFVYVGPLLDVAGAKRAGGMLHAGGSEADSSPPDTEALMARATTAARMIVYVSLGTVVTSDDESHGWTATSGSAITGRQLCQASCSAAREAPFRPQPAAFEGIDVPSNSLSASSWPQVDLLRKARPVLFVTNGGQNSLMESAAVGTPVVVCPGFGDQVTNAAKVVAQGWGVAVDRPAALADGAEAEEEAAVVSSYQAAVRRAVEEVLGGDEYASKAKAVAAGLERAGGVEAAVRVLLEVANV</sequence>
<dbReference type="AlphaFoldDB" id="A0A0D3IIT7"/>
<keyword evidence="4" id="KW-1185">Reference proteome</keyword>
<organism evidence="3 4">
    <name type="scientific">Emiliania huxleyi (strain CCMP1516)</name>
    <dbReference type="NCBI Taxonomy" id="280463"/>
    <lineage>
        <taxon>Eukaryota</taxon>
        <taxon>Haptista</taxon>
        <taxon>Haptophyta</taxon>
        <taxon>Prymnesiophyceae</taxon>
        <taxon>Isochrysidales</taxon>
        <taxon>Noelaerhabdaceae</taxon>
        <taxon>Emiliania</taxon>
    </lineage>
</organism>
<dbReference type="InterPro" id="IPR050271">
    <property type="entry name" value="UDP-glycosyltransferase"/>
</dbReference>
<accession>A0A0D3IIT7</accession>
<name>A0A0D3IIT7_EMIH1</name>
<evidence type="ECO:0000256" key="1">
    <source>
        <dbReference type="ARBA" id="ARBA00022676"/>
    </source>
</evidence>
<protein>
    <submittedName>
        <fullName evidence="3">Uncharacterized protein</fullName>
    </submittedName>
</protein>
<dbReference type="PANTHER" id="PTHR48043">
    <property type="entry name" value="EG:EG0003.4 PROTEIN-RELATED"/>
    <property type="match status" value="1"/>
</dbReference>
<keyword evidence="1" id="KW-0328">Glycosyltransferase</keyword>
<dbReference type="CDD" id="cd03784">
    <property type="entry name" value="GT1_Gtf-like"/>
    <property type="match status" value="1"/>
</dbReference>
<dbReference type="PANTHER" id="PTHR48043:SF145">
    <property type="entry name" value="FI06409P-RELATED"/>
    <property type="match status" value="1"/>
</dbReference>
<reference evidence="3" key="2">
    <citation type="submission" date="2024-10" db="UniProtKB">
        <authorList>
            <consortium name="EnsemblProtists"/>
        </authorList>
    </citation>
    <scope>IDENTIFICATION</scope>
</reference>
<evidence type="ECO:0000256" key="2">
    <source>
        <dbReference type="ARBA" id="ARBA00022679"/>
    </source>
</evidence>
<dbReference type="EnsemblProtists" id="EOD11172">
    <property type="protein sequence ID" value="EOD11172"/>
    <property type="gene ID" value="EMIHUDRAFT_215032"/>
</dbReference>